<proteinExistence type="inferred from homology"/>
<dbReference type="InterPro" id="IPR018034">
    <property type="entry name" value="Kri1"/>
</dbReference>
<dbReference type="GO" id="GO:0030686">
    <property type="term" value="C:90S preribosome"/>
    <property type="evidence" value="ECO:0007669"/>
    <property type="project" value="TreeGrafter"/>
</dbReference>
<dbReference type="AlphaFoldDB" id="A0AAV5A949"/>
<feature type="compositionally biased region" description="Basic and acidic residues" evidence="2">
    <location>
        <begin position="279"/>
        <end position="289"/>
    </location>
</feature>
<sequence>MSVKYPTNTGRSFSFLDGPTNHWEQFDYRITSNASSPGCVTAVLTWQHGTYEYLSNGSLFLTPFGTDGFQQIENPCTAISNQITRYNQSIVFSQWRIFPLSGGGVHLNLYEFDGTPVAPMNIVASPPNMLPTQPIVTPSSTSSANARRDIEARSSASRSMYMSGSVALMVLFGAVVVNSTRMLSDSDSESDSGKEIQLTINEHFANAYAKKKEREELSKLKEKYGSDVENVSESDSEDSEVTEDEDGEELTPAVDAAILRTLARIKRRDPEIYNSDKNIFQEEKQKIKEPTSSSSKQRPKEPKPITIKQQALSSMLDTGSRSPSPRNLTYQEEQETLRAEVISAFHSAVKNAESDVDDSEGDDLLIPREKDKDEIERDEEEYREFLLREVGGDLRTLVDLEPESKGVQKSGLETTVTEHVPDKKQPSMKDLNSKTNSKRTNDEEFLMNYILNRGWVDRDAKRIPTYTEITRKNVNGNREGPAEEENLLQDDDEEFEEIVDNFESSYNFRFEEPGGATIETYPRNLMSTVRRQDPKRKEARERRKERKEEELNKKREEIKRLKSLKMKELRGKLEKIEKERGLALDSEVLANFDLDGDWDPEKHDQQMAVLYEGDEEAEEIEKPHWGDDIDIDDLLPKQTDNTEAKADPKKKKKHKKKKNEKILDEGGVDMDEMDADKDYIPDGEEEEWDGTEEMRKKKVQEYLDEIYGLEFNDIVGDIPTRFSYTQVAPQNYELTPAEILVATDAELNEYMGLKRLAPYRKDRRNYDVQRVERLKVLKAKLKSRQQNVDNGIDVENEKPFRKRKGKKERQRAKASETGPNASESSPPSKKQRTE</sequence>
<dbReference type="PANTHER" id="PTHR14490:SF5">
    <property type="entry name" value="PROTEIN KRI1 HOMOLOG"/>
    <property type="match status" value="1"/>
</dbReference>
<evidence type="ECO:0000313" key="5">
    <source>
        <dbReference type="Proteomes" id="UP001050691"/>
    </source>
</evidence>
<evidence type="ECO:0000259" key="3">
    <source>
        <dbReference type="Pfam" id="PF12936"/>
    </source>
</evidence>
<dbReference type="GO" id="GO:0005730">
    <property type="term" value="C:nucleolus"/>
    <property type="evidence" value="ECO:0007669"/>
    <property type="project" value="TreeGrafter"/>
</dbReference>
<dbReference type="EMBL" id="BPWL01000003">
    <property type="protein sequence ID" value="GJJ08425.1"/>
    <property type="molecule type" value="Genomic_DNA"/>
</dbReference>
<feature type="compositionally biased region" description="Basic and acidic residues" evidence="2">
    <location>
        <begin position="530"/>
        <end position="552"/>
    </location>
</feature>
<feature type="compositionally biased region" description="Acidic residues" evidence="2">
    <location>
        <begin position="666"/>
        <end position="691"/>
    </location>
</feature>
<feature type="region of interest" description="Disordered" evidence="2">
    <location>
        <begin position="529"/>
        <end position="552"/>
    </location>
</feature>
<feature type="compositionally biased region" description="Basic residues" evidence="2">
    <location>
        <begin position="800"/>
        <end position="812"/>
    </location>
</feature>
<dbReference type="InterPro" id="IPR019623">
    <property type="entry name" value="Rot1"/>
</dbReference>
<comment type="caution">
    <text evidence="4">The sequence shown here is derived from an EMBL/GenBank/DDBJ whole genome shotgun (WGS) entry which is preliminary data.</text>
</comment>
<feature type="region of interest" description="Disordered" evidence="2">
    <location>
        <begin position="615"/>
        <end position="694"/>
    </location>
</feature>
<dbReference type="GO" id="GO:0005783">
    <property type="term" value="C:endoplasmic reticulum"/>
    <property type="evidence" value="ECO:0007669"/>
    <property type="project" value="InterPro"/>
</dbReference>
<feature type="compositionally biased region" description="Basic and acidic residues" evidence="2">
    <location>
        <begin position="365"/>
        <end position="375"/>
    </location>
</feature>
<reference evidence="4" key="1">
    <citation type="submission" date="2021-10" db="EMBL/GenBank/DDBJ databases">
        <title>De novo Genome Assembly of Clathrus columnatus (Basidiomycota, Fungi) Using Illumina and Nanopore Sequence Data.</title>
        <authorList>
            <person name="Ogiso-Tanaka E."/>
            <person name="Itagaki H."/>
            <person name="Hosoya T."/>
            <person name="Hosaka K."/>
        </authorList>
    </citation>
    <scope>NUCLEOTIDE SEQUENCE</scope>
    <source>
        <strain evidence="4">MO-923</strain>
    </source>
</reference>
<organism evidence="4 5">
    <name type="scientific">Clathrus columnatus</name>
    <dbReference type="NCBI Taxonomy" id="1419009"/>
    <lineage>
        <taxon>Eukaryota</taxon>
        <taxon>Fungi</taxon>
        <taxon>Dikarya</taxon>
        <taxon>Basidiomycota</taxon>
        <taxon>Agaricomycotina</taxon>
        <taxon>Agaricomycetes</taxon>
        <taxon>Phallomycetidae</taxon>
        <taxon>Phallales</taxon>
        <taxon>Clathraceae</taxon>
        <taxon>Clathrus</taxon>
    </lineage>
</organism>
<dbReference type="GO" id="GO:0006458">
    <property type="term" value="P:'de novo' protein folding"/>
    <property type="evidence" value="ECO:0007669"/>
    <property type="project" value="InterPro"/>
</dbReference>
<feature type="compositionally biased region" description="Basic residues" evidence="2">
    <location>
        <begin position="648"/>
        <end position="659"/>
    </location>
</feature>
<feature type="compositionally biased region" description="Polar residues" evidence="2">
    <location>
        <begin position="817"/>
        <end position="828"/>
    </location>
</feature>
<dbReference type="InterPro" id="IPR024626">
    <property type="entry name" value="Kri1-like_C"/>
</dbReference>
<feature type="region of interest" description="Disordered" evidence="2">
    <location>
        <begin position="401"/>
        <end position="439"/>
    </location>
</feature>
<dbReference type="Pfam" id="PF12936">
    <property type="entry name" value="Kri1_C"/>
    <property type="match status" value="1"/>
</dbReference>
<keyword evidence="5" id="KW-1185">Reference proteome</keyword>
<gene>
    <name evidence="4" type="ORF">Clacol_002641</name>
</gene>
<evidence type="ECO:0000256" key="2">
    <source>
        <dbReference type="SAM" id="MobiDB-lite"/>
    </source>
</evidence>
<evidence type="ECO:0000256" key="1">
    <source>
        <dbReference type="ARBA" id="ARBA00007473"/>
    </source>
</evidence>
<name>A0AAV5A949_9AGAM</name>
<feature type="region of interest" description="Disordered" evidence="2">
    <location>
        <begin position="350"/>
        <end position="378"/>
    </location>
</feature>
<accession>A0AAV5A949</accession>
<dbReference type="Pfam" id="PF10681">
    <property type="entry name" value="Rot1"/>
    <property type="match status" value="1"/>
</dbReference>
<dbReference type="GO" id="GO:0000447">
    <property type="term" value="P:endonucleolytic cleavage in ITS1 to separate SSU-rRNA from 5.8S rRNA and LSU-rRNA from tricistronic rRNA transcript (SSU-rRNA, 5.8S rRNA, LSU-rRNA)"/>
    <property type="evidence" value="ECO:0007669"/>
    <property type="project" value="TreeGrafter"/>
</dbReference>
<feature type="compositionally biased region" description="Acidic residues" evidence="2">
    <location>
        <begin position="230"/>
        <end position="249"/>
    </location>
</feature>
<evidence type="ECO:0000313" key="4">
    <source>
        <dbReference type="EMBL" id="GJJ08425.1"/>
    </source>
</evidence>
<feature type="compositionally biased region" description="Polar residues" evidence="2">
    <location>
        <begin position="307"/>
        <end position="331"/>
    </location>
</feature>
<feature type="compositionally biased region" description="Acidic residues" evidence="2">
    <location>
        <begin position="354"/>
        <end position="363"/>
    </location>
</feature>
<feature type="region of interest" description="Disordered" evidence="2">
    <location>
        <begin position="276"/>
        <end position="334"/>
    </location>
</feature>
<comment type="similarity">
    <text evidence="1">Belongs to the KRI1 family.</text>
</comment>
<dbReference type="PANTHER" id="PTHR14490">
    <property type="entry name" value="ZINC FINGER, ZZ TYPE"/>
    <property type="match status" value="1"/>
</dbReference>
<feature type="region of interest" description="Disordered" evidence="2">
    <location>
        <begin position="785"/>
        <end position="834"/>
    </location>
</feature>
<dbReference type="Proteomes" id="UP001050691">
    <property type="component" value="Unassembled WGS sequence"/>
</dbReference>
<dbReference type="Pfam" id="PF05178">
    <property type="entry name" value="Kri1"/>
    <property type="match status" value="1"/>
</dbReference>
<feature type="domain" description="Kri1-like C-terminal" evidence="3">
    <location>
        <begin position="697"/>
        <end position="780"/>
    </location>
</feature>
<feature type="region of interest" description="Disordered" evidence="2">
    <location>
        <begin position="221"/>
        <end position="253"/>
    </location>
</feature>
<protein>
    <recommendedName>
        <fullName evidence="3">Kri1-like C-terminal domain-containing protein</fullName>
    </recommendedName>
</protein>